<dbReference type="InterPro" id="IPR018013">
    <property type="entry name" value="Channel_Tsx-like"/>
</dbReference>
<dbReference type="RefSeq" id="WP_077754077.1">
    <property type="nucleotide sequence ID" value="NZ_CP014782.1"/>
</dbReference>
<evidence type="ECO:0000313" key="2">
    <source>
        <dbReference type="EMBL" id="AQS39126.1"/>
    </source>
</evidence>
<dbReference type="InterPro" id="IPR036777">
    <property type="entry name" value="Channel_Tsx-like_sf"/>
</dbReference>
<dbReference type="AlphaFoldDB" id="A0A1S6HUA5"/>
<dbReference type="KEGG" id="spsw:Sps_04018"/>
<reference evidence="3 4" key="1">
    <citation type="submission" date="2016-03" db="EMBL/GenBank/DDBJ databases">
        <title>Complete genome sequence of Shewanella psychrophila WP2, a deep sea bacterium isolated from west Pacific sediment.</title>
        <authorList>
            <person name="Xu G."/>
            <person name="Jian H."/>
        </authorList>
    </citation>
    <scope>NUCLEOTIDE SEQUENCE [LARGE SCALE GENOMIC DNA]</scope>
    <source>
        <strain evidence="3 4">WP2</strain>
    </source>
</reference>
<evidence type="ECO:0000313" key="4">
    <source>
        <dbReference type="Proteomes" id="UP000189545"/>
    </source>
</evidence>
<dbReference type="KEGG" id="spsw:Sps_04011"/>
<organism evidence="3 4">
    <name type="scientific">Shewanella psychrophila</name>
    <dbReference type="NCBI Taxonomy" id="225848"/>
    <lineage>
        <taxon>Bacteria</taxon>
        <taxon>Pseudomonadati</taxon>
        <taxon>Pseudomonadota</taxon>
        <taxon>Gammaproteobacteria</taxon>
        <taxon>Alteromonadales</taxon>
        <taxon>Shewanellaceae</taxon>
        <taxon>Shewanella</taxon>
    </lineage>
</organism>
<dbReference type="STRING" id="225848.Sps_04011"/>
<dbReference type="SUPFAM" id="SSF111364">
    <property type="entry name" value="Tsx-like channel"/>
    <property type="match status" value="1"/>
</dbReference>
<dbReference type="Proteomes" id="UP000189545">
    <property type="component" value="Chromosome"/>
</dbReference>
<evidence type="ECO:0000313" key="3">
    <source>
        <dbReference type="EMBL" id="AQS39133.1"/>
    </source>
</evidence>
<comment type="similarity">
    <text evidence="1">Belongs to the nucleoside-specific channel-forming outer membrane porin (Tsx) (TC 1.B.10) family.</text>
</comment>
<dbReference type="Pfam" id="PF03502">
    <property type="entry name" value="Channel_Tsx"/>
    <property type="match status" value="1"/>
</dbReference>
<proteinExistence type="inferred from homology"/>
<gene>
    <name evidence="2" type="ORF">Sps_04011</name>
    <name evidence="3" type="ORF">Sps_04018</name>
</gene>
<dbReference type="GO" id="GO:0009279">
    <property type="term" value="C:cell outer membrane"/>
    <property type="evidence" value="ECO:0007669"/>
    <property type="project" value="InterPro"/>
</dbReference>
<accession>A0A1S6HUA5</accession>
<dbReference type="EMBL" id="CP014782">
    <property type="protein sequence ID" value="AQS39126.1"/>
    <property type="molecule type" value="Genomic_DNA"/>
</dbReference>
<evidence type="ECO:0000256" key="1">
    <source>
        <dbReference type="ARBA" id="ARBA00008728"/>
    </source>
</evidence>
<dbReference type="OrthoDB" id="6474234at2"/>
<dbReference type="EMBL" id="CP014782">
    <property type="protein sequence ID" value="AQS39133.1"/>
    <property type="molecule type" value="Genomic_DNA"/>
</dbReference>
<protein>
    <submittedName>
        <fullName evidence="3">Nucleoside-specific channel-forming protein, Tsx</fullName>
    </submittedName>
</protein>
<name>A0A1S6HUA5_9GAMM</name>
<sequence length="251" mass="29025">MRSNLIIKILFLYLLFVTNSQAVELKYTFGSIKTGYANWDIGAVDTDRGDLWKLVGDFGAVFDKGELYSFYEYNKFDHGVDNRNVSFMASGHYRLNDSDFTIFGKAYANLDNKWGDELNTMIGMGYLGFQNKQFFFKPFISIHELSSDYQSPATGNSANGFNGYVLGWTSAFFFKLSEYNFTLSNWNEFEIDRNEAYSEQQYGNFGINGGLTLNWKMNMSMSLGVTYRYFQNKLSYEGYGDQMIFLFGYHF</sequence>
<keyword evidence="4" id="KW-1185">Reference proteome</keyword>